<gene>
    <name evidence="1" type="ORF">GCM10022235_66680</name>
</gene>
<organism evidence="1 2">
    <name type="scientific">Kribbella ginsengisoli</name>
    <dbReference type="NCBI Taxonomy" id="363865"/>
    <lineage>
        <taxon>Bacteria</taxon>
        <taxon>Bacillati</taxon>
        <taxon>Actinomycetota</taxon>
        <taxon>Actinomycetes</taxon>
        <taxon>Propionibacteriales</taxon>
        <taxon>Kribbellaceae</taxon>
        <taxon>Kribbella</taxon>
    </lineage>
</organism>
<dbReference type="EMBL" id="BAABAA010000012">
    <property type="protein sequence ID" value="GAA3586585.1"/>
    <property type="molecule type" value="Genomic_DNA"/>
</dbReference>
<evidence type="ECO:0000313" key="2">
    <source>
        <dbReference type="Proteomes" id="UP001501222"/>
    </source>
</evidence>
<keyword evidence="2" id="KW-1185">Reference proteome</keyword>
<protein>
    <submittedName>
        <fullName evidence="1">Uncharacterized protein</fullName>
    </submittedName>
</protein>
<comment type="caution">
    <text evidence="1">The sequence shown here is derived from an EMBL/GenBank/DDBJ whole genome shotgun (WGS) entry which is preliminary data.</text>
</comment>
<name>A0ABP6YNX5_9ACTN</name>
<sequence>MPVTRWASGSDEAVGRWASWHGVRAAQDWATPKWAGRATPRRTEWATPKWAEWATPGWAEWATPKWAERARPGWAELGEAGAMVGGRGLAVDLGH</sequence>
<evidence type="ECO:0000313" key="1">
    <source>
        <dbReference type="EMBL" id="GAA3586585.1"/>
    </source>
</evidence>
<proteinExistence type="predicted"/>
<dbReference type="Proteomes" id="UP001501222">
    <property type="component" value="Unassembled WGS sequence"/>
</dbReference>
<reference evidence="2" key="1">
    <citation type="journal article" date="2019" name="Int. J. Syst. Evol. Microbiol.">
        <title>The Global Catalogue of Microorganisms (GCM) 10K type strain sequencing project: providing services to taxonomists for standard genome sequencing and annotation.</title>
        <authorList>
            <consortium name="The Broad Institute Genomics Platform"/>
            <consortium name="The Broad Institute Genome Sequencing Center for Infectious Disease"/>
            <person name="Wu L."/>
            <person name="Ma J."/>
        </authorList>
    </citation>
    <scope>NUCLEOTIDE SEQUENCE [LARGE SCALE GENOMIC DNA]</scope>
    <source>
        <strain evidence="2">JCM 16928</strain>
    </source>
</reference>
<accession>A0ABP6YNX5</accession>